<proteinExistence type="predicted"/>
<dbReference type="AlphaFoldDB" id="A0A0E9U782"/>
<reference evidence="1" key="2">
    <citation type="journal article" date="2015" name="Fish Shellfish Immunol.">
        <title>Early steps in the European eel (Anguilla anguilla)-Vibrio vulnificus interaction in the gills: Role of the RtxA13 toxin.</title>
        <authorList>
            <person name="Callol A."/>
            <person name="Pajuelo D."/>
            <person name="Ebbesson L."/>
            <person name="Teles M."/>
            <person name="MacKenzie S."/>
            <person name="Amaro C."/>
        </authorList>
    </citation>
    <scope>NUCLEOTIDE SEQUENCE</scope>
</reference>
<organism evidence="1">
    <name type="scientific">Anguilla anguilla</name>
    <name type="common">European freshwater eel</name>
    <name type="synonym">Muraena anguilla</name>
    <dbReference type="NCBI Taxonomy" id="7936"/>
    <lineage>
        <taxon>Eukaryota</taxon>
        <taxon>Metazoa</taxon>
        <taxon>Chordata</taxon>
        <taxon>Craniata</taxon>
        <taxon>Vertebrata</taxon>
        <taxon>Euteleostomi</taxon>
        <taxon>Actinopterygii</taxon>
        <taxon>Neopterygii</taxon>
        <taxon>Teleostei</taxon>
        <taxon>Anguilliformes</taxon>
        <taxon>Anguillidae</taxon>
        <taxon>Anguilla</taxon>
    </lineage>
</organism>
<dbReference type="EMBL" id="GBXM01047784">
    <property type="protein sequence ID" value="JAH60793.1"/>
    <property type="molecule type" value="Transcribed_RNA"/>
</dbReference>
<reference evidence="1" key="1">
    <citation type="submission" date="2014-11" db="EMBL/GenBank/DDBJ databases">
        <authorList>
            <person name="Amaro Gonzalez C."/>
        </authorList>
    </citation>
    <scope>NUCLEOTIDE SEQUENCE</scope>
</reference>
<name>A0A0E9U782_ANGAN</name>
<sequence>MTMKPISLWIPSYSWCFFSNPISQICTSTKCLAHAKAFQTNGVKHDILVKASGESPPYADNIKTMQNAVSCP</sequence>
<protein>
    <submittedName>
        <fullName evidence="1">Uncharacterized protein</fullName>
    </submittedName>
</protein>
<accession>A0A0E9U782</accession>
<evidence type="ECO:0000313" key="1">
    <source>
        <dbReference type="EMBL" id="JAH60793.1"/>
    </source>
</evidence>